<evidence type="ECO:0000313" key="2">
    <source>
        <dbReference type="EMBL" id="OCL13302.1"/>
    </source>
</evidence>
<name>A0A8E2F9V6_9PEZI</name>
<keyword evidence="3" id="KW-1185">Reference proteome</keyword>
<dbReference type="OrthoDB" id="3944432at2759"/>
<accession>A0A8E2F9V6</accession>
<dbReference type="Proteomes" id="UP000250140">
    <property type="component" value="Unassembled WGS sequence"/>
</dbReference>
<protein>
    <submittedName>
        <fullName evidence="2">Uncharacterized protein</fullName>
    </submittedName>
</protein>
<feature type="region of interest" description="Disordered" evidence="1">
    <location>
        <begin position="108"/>
        <end position="153"/>
    </location>
</feature>
<evidence type="ECO:0000256" key="1">
    <source>
        <dbReference type="SAM" id="MobiDB-lite"/>
    </source>
</evidence>
<organism evidence="2 3">
    <name type="scientific">Glonium stellatum</name>
    <dbReference type="NCBI Taxonomy" id="574774"/>
    <lineage>
        <taxon>Eukaryota</taxon>
        <taxon>Fungi</taxon>
        <taxon>Dikarya</taxon>
        <taxon>Ascomycota</taxon>
        <taxon>Pezizomycotina</taxon>
        <taxon>Dothideomycetes</taxon>
        <taxon>Pleosporomycetidae</taxon>
        <taxon>Gloniales</taxon>
        <taxon>Gloniaceae</taxon>
        <taxon>Glonium</taxon>
    </lineage>
</organism>
<sequence length="263" mass="28839">MGAVAAPGSSGGGGGATKPTPHPPCLHLPTVLPSHFAAWQSWVADKGLVEERLGLSAAERAAWIEEMVGAWLFGNRYGMREFQDALMRGLRREGRRLRGVWVGEAVVAAAAEDDDEDDEDDRNDEDGDGDEDEDEDEDEEGGMRERGVGIGSGPFGEGLLEEVWAGTQRMGALRLFLVYLAAECCFPAEAPAAWFAGVWMVEGFWEEWEKGLELFGADVAERRECGVGEWDYVELDERTKRDFYVKEAGDVETAGSGRVLRSM</sequence>
<evidence type="ECO:0000313" key="3">
    <source>
        <dbReference type="Proteomes" id="UP000250140"/>
    </source>
</evidence>
<gene>
    <name evidence="2" type="ORF">AOQ84DRAFT_372309</name>
</gene>
<dbReference type="EMBL" id="KV748740">
    <property type="protein sequence ID" value="OCL13302.1"/>
    <property type="molecule type" value="Genomic_DNA"/>
</dbReference>
<dbReference type="AlphaFoldDB" id="A0A8E2F9V6"/>
<feature type="compositionally biased region" description="Acidic residues" evidence="1">
    <location>
        <begin position="111"/>
        <end position="140"/>
    </location>
</feature>
<feature type="region of interest" description="Disordered" evidence="1">
    <location>
        <begin position="1"/>
        <end position="22"/>
    </location>
</feature>
<proteinExistence type="predicted"/>
<reference evidence="2 3" key="1">
    <citation type="journal article" date="2016" name="Nat. Commun.">
        <title>Ectomycorrhizal ecology is imprinted in the genome of the dominant symbiotic fungus Cenococcum geophilum.</title>
        <authorList>
            <consortium name="DOE Joint Genome Institute"/>
            <person name="Peter M."/>
            <person name="Kohler A."/>
            <person name="Ohm R.A."/>
            <person name="Kuo A."/>
            <person name="Krutzmann J."/>
            <person name="Morin E."/>
            <person name="Arend M."/>
            <person name="Barry K.W."/>
            <person name="Binder M."/>
            <person name="Choi C."/>
            <person name="Clum A."/>
            <person name="Copeland A."/>
            <person name="Grisel N."/>
            <person name="Haridas S."/>
            <person name="Kipfer T."/>
            <person name="LaButti K."/>
            <person name="Lindquist E."/>
            <person name="Lipzen A."/>
            <person name="Maire R."/>
            <person name="Meier B."/>
            <person name="Mihaltcheva S."/>
            <person name="Molinier V."/>
            <person name="Murat C."/>
            <person name="Poggeler S."/>
            <person name="Quandt C.A."/>
            <person name="Sperisen C."/>
            <person name="Tritt A."/>
            <person name="Tisserant E."/>
            <person name="Crous P.W."/>
            <person name="Henrissat B."/>
            <person name="Nehls U."/>
            <person name="Egli S."/>
            <person name="Spatafora J.W."/>
            <person name="Grigoriev I.V."/>
            <person name="Martin F.M."/>
        </authorList>
    </citation>
    <scope>NUCLEOTIDE SEQUENCE [LARGE SCALE GENOMIC DNA]</scope>
    <source>
        <strain evidence="2 3">CBS 207.34</strain>
    </source>
</reference>